<comment type="similarity">
    <text evidence="1">Belongs to the LysR transcriptional regulatory family.</text>
</comment>
<comment type="caution">
    <text evidence="6">The sequence shown here is derived from an EMBL/GenBank/DDBJ whole genome shotgun (WGS) entry which is preliminary data.</text>
</comment>
<dbReference type="PANTHER" id="PTHR30419:SF28">
    <property type="entry name" value="HTH-TYPE TRANSCRIPTIONAL REGULATOR BSDA"/>
    <property type="match status" value="1"/>
</dbReference>
<evidence type="ECO:0000259" key="5">
    <source>
        <dbReference type="PROSITE" id="PS50931"/>
    </source>
</evidence>
<organism evidence="6 7">
    <name type="scientific">Dictyobacter alpinus</name>
    <dbReference type="NCBI Taxonomy" id="2014873"/>
    <lineage>
        <taxon>Bacteria</taxon>
        <taxon>Bacillati</taxon>
        <taxon>Chloroflexota</taxon>
        <taxon>Ktedonobacteria</taxon>
        <taxon>Ktedonobacterales</taxon>
        <taxon>Dictyobacteraceae</taxon>
        <taxon>Dictyobacter</taxon>
    </lineage>
</organism>
<dbReference type="Gene3D" id="3.40.190.290">
    <property type="match status" value="1"/>
</dbReference>
<feature type="domain" description="HTH lysR-type" evidence="5">
    <location>
        <begin position="1"/>
        <end position="41"/>
    </location>
</feature>
<keyword evidence="7" id="KW-1185">Reference proteome</keyword>
<dbReference type="Pfam" id="PF00126">
    <property type="entry name" value="HTH_1"/>
    <property type="match status" value="1"/>
</dbReference>
<reference evidence="7" key="1">
    <citation type="submission" date="2018-12" db="EMBL/GenBank/DDBJ databases">
        <title>Tengunoibacter tsumagoiensis gen. nov., sp. nov., Dictyobacter kobayashii sp. nov., D. alpinus sp. nov., and D. joshuensis sp. nov. and description of Dictyobacteraceae fam. nov. within the order Ktedonobacterales isolated from Tengu-no-mugimeshi.</title>
        <authorList>
            <person name="Wang C.M."/>
            <person name="Zheng Y."/>
            <person name="Sakai Y."/>
            <person name="Toyoda A."/>
            <person name="Minakuchi Y."/>
            <person name="Abe K."/>
            <person name="Yokota A."/>
            <person name="Yabe S."/>
        </authorList>
    </citation>
    <scope>NUCLEOTIDE SEQUENCE [LARGE SCALE GENOMIC DNA]</scope>
    <source>
        <strain evidence="7">Uno16</strain>
    </source>
</reference>
<keyword evidence="4" id="KW-0804">Transcription</keyword>
<dbReference type="InterPro" id="IPR005119">
    <property type="entry name" value="LysR_subst-bd"/>
</dbReference>
<dbReference type="InterPro" id="IPR036388">
    <property type="entry name" value="WH-like_DNA-bd_sf"/>
</dbReference>
<dbReference type="Proteomes" id="UP000287171">
    <property type="component" value="Unassembled WGS sequence"/>
</dbReference>
<protein>
    <submittedName>
        <fullName evidence="6">LysR family transcriptional regulator</fullName>
    </submittedName>
</protein>
<dbReference type="OrthoDB" id="9803714at2"/>
<dbReference type="SUPFAM" id="SSF46785">
    <property type="entry name" value="Winged helix' DNA-binding domain"/>
    <property type="match status" value="1"/>
</dbReference>
<dbReference type="PRINTS" id="PR00039">
    <property type="entry name" value="HTHLYSR"/>
</dbReference>
<keyword evidence="3" id="KW-0238">DNA-binding</keyword>
<dbReference type="InterPro" id="IPR000847">
    <property type="entry name" value="LysR_HTH_N"/>
</dbReference>
<dbReference type="InterPro" id="IPR036390">
    <property type="entry name" value="WH_DNA-bd_sf"/>
</dbReference>
<name>A0A402BEF5_9CHLR</name>
<sequence length="280" mass="31188">MTRAAQELYIAQPSFSQTIGRLEEELGVPLFDRQGRQIRINQFGKAFLEHVEHIFAELEDGQRKVRDMAGLDQGQVSLMVTALRLMPDILNKFLALHPAVSFHLSHGSMLQMQHQLEHGNIDLCISALPIVTAGIYWQPLLTEEIFLVVPPGHRLAGRGIVFLLDVAEEVFVSVPVGDGLRDLMDSLCRQAGFTPRVLYEGNEPAAIYDLVEAGLGLAFAPTIAWTQAGESGETWLHITNPCCHRTLGLAWHEERYLSKAARSFRQFIIAYFEQKVAGAG</sequence>
<evidence type="ECO:0000313" key="6">
    <source>
        <dbReference type="EMBL" id="GCE29764.1"/>
    </source>
</evidence>
<evidence type="ECO:0000256" key="3">
    <source>
        <dbReference type="ARBA" id="ARBA00023125"/>
    </source>
</evidence>
<dbReference type="Gene3D" id="1.10.10.10">
    <property type="entry name" value="Winged helix-like DNA-binding domain superfamily/Winged helix DNA-binding domain"/>
    <property type="match status" value="1"/>
</dbReference>
<evidence type="ECO:0000256" key="2">
    <source>
        <dbReference type="ARBA" id="ARBA00023015"/>
    </source>
</evidence>
<dbReference type="RefSeq" id="WP_126629972.1">
    <property type="nucleotide sequence ID" value="NZ_BIFT01000002.1"/>
</dbReference>
<evidence type="ECO:0000256" key="4">
    <source>
        <dbReference type="ARBA" id="ARBA00023163"/>
    </source>
</evidence>
<dbReference type="PANTHER" id="PTHR30419">
    <property type="entry name" value="HTH-TYPE TRANSCRIPTIONAL REGULATOR YBHD"/>
    <property type="match status" value="1"/>
</dbReference>
<keyword evidence="2" id="KW-0805">Transcription regulation</keyword>
<dbReference type="PROSITE" id="PS50931">
    <property type="entry name" value="HTH_LYSR"/>
    <property type="match status" value="1"/>
</dbReference>
<dbReference type="EMBL" id="BIFT01000002">
    <property type="protein sequence ID" value="GCE29764.1"/>
    <property type="molecule type" value="Genomic_DNA"/>
</dbReference>
<accession>A0A402BEF5</accession>
<evidence type="ECO:0000256" key="1">
    <source>
        <dbReference type="ARBA" id="ARBA00009437"/>
    </source>
</evidence>
<dbReference type="AlphaFoldDB" id="A0A402BEF5"/>
<dbReference type="GO" id="GO:0003677">
    <property type="term" value="F:DNA binding"/>
    <property type="evidence" value="ECO:0007669"/>
    <property type="project" value="UniProtKB-KW"/>
</dbReference>
<dbReference type="GO" id="GO:0003700">
    <property type="term" value="F:DNA-binding transcription factor activity"/>
    <property type="evidence" value="ECO:0007669"/>
    <property type="project" value="InterPro"/>
</dbReference>
<evidence type="ECO:0000313" key="7">
    <source>
        <dbReference type="Proteomes" id="UP000287171"/>
    </source>
</evidence>
<dbReference type="InterPro" id="IPR050950">
    <property type="entry name" value="HTH-type_LysR_regulators"/>
</dbReference>
<gene>
    <name evidence="6" type="ORF">KDA_52480</name>
</gene>
<proteinExistence type="inferred from homology"/>
<dbReference type="SUPFAM" id="SSF53850">
    <property type="entry name" value="Periplasmic binding protein-like II"/>
    <property type="match status" value="1"/>
</dbReference>
<dbReference type="GO" id="GO:0005829">
    <property type="term" value="C:cytosol"/>
    <property type="evidence" value="ECO:0007669"/>
    <property type="project" value="TreeGrafter"/>
</dbReference>
<dbReference type="Pfam" id="PF03466">
    <property type="entry name" value="LysR_substrate"/>
    <property type="match status" value="1"/>
</dbReference>